<dbReference type="Proteomes" id="UP001521184">
    <property type="component" value="Unassembled WGS sequence"/>
</dbReference>
<evidence type="ECO:0000313" key="1">
    <source>
        <dbReference type="EMBL" id="KAL1637224.1"/>
    </source>
</evidence>
<gene>
    <name evidence="1" type="ORF">SLS58_009411</name>
</gene>
<reference evidence="1 2" key="1">
    <citation type="journal article" date="2023" name="Plant Dis.">
        <title>First Report of Diplodia intermedia Causing Canker and Dieback Diseases on Apple Trees in Canada.</title>
        <authorList>
            <person name="Ellouze W."/>
            <person name="Ilyukhin E."/>
            <person name="Sulman M."/>
            <person name="Ali S."/>
        </authorList>
    </citation>
    <scope>NUCLEOTIDE SEQUENCE [LARGE SCALE GENOMIC DNA]</scope>
    <source>
        <strain evidence="1 2">M45-28</strain>
    </source>
</reference>
<sequence>MPVALGLFAHRSLLPSPVIISLLARAKYGMVSEWRALIVNEVDEADLLPLTMARNGKGPDLPTRMVKVPLEDPNQTAVVSWRWDGDLHFRGSRNISGVIFCAKKRGVRYLFIDVISIDQKLPGDALIEQVTAFSTLYKWIPVFAAYDMYDEQLKYTVRRPWILSEIRLFRYNPTKVIYVGHSGGDSTEMGPVDPYGVLPPEVRQYRIGFELEEAWRASFADTIIAVLVGHVGMSSVADFKLIIPTYANILSVAYARMSRNDYLLTVAILCRFHGAPGSIIGEWGEPRNIQYLTYDRYEFDLVDPEPQEYFNSSWLSYSIHLDEVHVASWQHKGNRPEMGDRYLFNPSPDAEVLIFTALGLSESEYRDFVAKEGERHASLTLDHAKWLPAPAVEVVELICSQ</sequence>
<name>A0ABR3TCQ4_9PEZI</name>
<proteinExistence type="predicted"/>
<evidence type="ECO:0008006" key="3">
    <source>
        <dbReference type="Google" id="ProtNLM"/>
    </source>
</evidence>
<evidence type="ECO:0000313" key="2">
    <source>
        <dbReference type="Proteomes" id="UP001521184"/>
    </source>
</evidence>
<keyword evidence="2" id="KW-1185">Reference proteome</keyword>
<accession>A0ABR3TCQ4</accession>
<comment type="caution">
    <text evidence="1">The sequence shown here is derived from an EMBL/GenBank/DDBJ whole genome shotgun (WGS) entry which is preliminary data.</text>
</comment>
<dbReference type="EMBL" id="JAKEKT020000092">
    <property type="protein sequence ID" value="KAL1637224.1"/>
    <property type="molecule type" value="Genomic_DNA"/>
</dbReference>
<protein>
    <recommendedName>
        <fullName evidence="3">Heterokaryon incompatibility domain-containing protein</fullName>
    </recommendedName>
</protein>
<organism evidence="1 2">
    <name type="scientific">Diplodia intermedia</name>
    <dbReference type="NCBI Taxonomy" id="856260"/>
    <lineage>
        <taxon>Eukaryota</taxon>
        <taxon>Fungi</taxon>
        <taxon>Dikarya</taxon>
        <taxon>Ascomycota</taxon>
        <taxon>Pezizomycotina</taxon>
        <taxon>Dothideomycetes</taxon>
        <taxon>Dothideomycetes incertae sedis</taxon>
        <taxon>Botryosphaeriales</taxon>
        <taxon>Botryosphaeriaceae</taxon>
        <taxon>Diplodia</taxon>
    </lineage>
</organism>